<proteinExistence type="predicted"/>
<evidence type="ECO:0000256" key="1">
    <source>
        <dbReference type="SAM" id="Phobius"/>
    </source>
</evidence>
<name>A0A0A8YAQ5_ARUDO</name>
<feature type="transmembrane region" description="Helical" evidence="1">
    <location>
        <begin position="33"/>
        <end position="51"/>
    </location>
</feature>
<keyword evidence="1" id="KW-0812">Transmembrane</keyword>
<accession>A0A0A8YAQ5</accession>
<organism evidence="2">
    <name type="scientific">Arundo donax</name>
    <name type="common">Giant reed</name>
    <name type="synonym">Donax arundinaceus</name>
    <dbReference type="NCBI Taxonomy" id="35708"/>
    <lineage>
        <taxon>Eukaryota</taxon>
        <taxon>Viridiplantae</taxon>
        <taxon>Streptophyta</taxon>
        <taxon>Embryophyta</taxon>
        <taxon>Tracheophyta</taxon>
        <taxon>Spermatophyta</taxon>
        <taxon>Magnoliopsida</taxon>
        <taxon>Liliopsida</taxon>
        <taxon>Poales</taxon>
        <taxon>Poaceae</taxon>
        <taxon>PACMAD clade</taxon>
        <taxon>Arundinoideae</taxon>
        <taxon>Arundineae</taxon>
        <taxon>Arundo</taxon>
    </lineage>
</organism>
<keyword evidence="1" id="KW-0472">Membrane</keyword>
<dbReference type="AlphaFoldDB" id="A0A0A8YAQ5"/>
<sequence>MIHRATVHGAGQVPASLLSQWSAVPPSMPRQKGPIITAFSSFFLSFCFFSFSEKRKRKKKDE</sequence>
<reference evidence="2" key="1">
    <citation type="submission" date="2014-09" db="EMBL/GenBank/DDBJ databases">
        <authorList>
            <person name="Magalhaes I.L.F."/>
            <person name="Oliveira U."/>
            <person name="Santos F.R."/>
            <person name="Vidigal T.H.D.A."/>
            <person name="Brescovit A.D."/>
            <person name="Santos A.J."/>
        </authorList>
    </citation>
    <scope>NUCLEOTIDE SEQUENCE</scope>
    <source>
        <tissue evidence="2">Shoot tissue taken approximately 20 cm above the soil surface</tissue>
    </source>
</reference>
<reference evidence="2" key="2">
    <citation type="journal article" date="2015" name="Data Brief">
        <title>Shoot transcriptome of the giant reed, Arundo donax.</title>
        <authorList>
            <person name="Barrero R.A."/>
            <person name="Guerrero F.D."/>
            <person name="Moolhuijzen P."/>
            <person name="Goolsby J.A."/>
            <person name="Tidwell J."/>
            <person name="Bellgard S.E."/>
            <person name="Bellgard M.I."/>
        </authorList>
    </citation>
    <scope>NUCLEOTIDE SEQUENCE</scope>
    <source>
        <tissue evidence="2">Shoot tissue taken approximately 20 cm above the soil surface</tissue>
    </source>
</reference>
<evidence type="ECO:0000313" key="2">
    <source>
        <dbReference type="EMBL" id="JAD23014.1"/>
    </source>
</evidence>
<protein>
    <submittedName>
        <fullName evidence="2">Uncharacterized protein</fullName>
    </submittedName>
</protein>
<keyword evidence="1" id="KW-1133">Transmembrane helix</keyword>
<dbReference type="EMBL" id="GBRH01274881">
    <property type="protein sequence ID" value="JAD23014.1"/>
    <property type="molecule type" value="Transcribed_RNA"/>
</dbReference>